<protein>
    <recommendedName>
        <fullName evidence="7">Outer membrane porin, OprD family</fullName>
    </recommendedName>
</protein>
<dbReference type="InterPro" id="IPR005318">
    <property type="entry name" value="OM_porin_bac"/>
</dbReference>
<dbReference type="GO" id="GO:0016020">
    <property type="term" value="C:membrane"/>
    <property type="evidence" value="ECO:0007669"/>
    <property type="project" value="InterPro"/>
</dbReference>
<evidence type="ECO:0000313" key="6">
    <source>
        <dbReference type="Proteomes" id="UP000198432"/>
    </source>
</evidence>
<dbReference type="PANTHER" id="PTHR34596:SF2">
    <property type="entry name" value="CHITOPORIN"/>
    <property type="match status" value="1"/>
</dbReference>
<evidence type="ECO:0000313" key="5">
    <source>
        <dbReference type="EMBL" id="SNT20971.1"/>
    </source>
</evidence>
<feature type="signal peptide" evidence="4">
    <location>
        <begin position="1"/>
        <end position="22"/>
    </location>
</feature>
<evidence type="ECO:0000256" key="4">
    <source>
        <dbReference type="SAM" id="SignalP"/>
    </source>
</evidence>
<accession>A0A239KS02</accession>
<comment type="similarity">
    <text evidence="1">Belongs to the outer membrane porin (Opr) (TC 1.B.25) family.</text>
</comment>
<evidence type="ECO:0000256" key="2">
    <source>
        <dbReference type="ARBA" id="ARBA00022448"/>
    </source>
</evidence>
<keyword evidence="3 4" id="KW-0732">Signal</keyword>
<dbReference type="AlphaFoldDB" id="A0A239KS02"/>
<dbReference type="EMBL" id="FZOQ01000031">
    <property type="protein sequence ID" value="SNT20971.1"/>
    <property type="molecule type" value="Genomic_DNA"/>
</dbReference>
<dbReference type="PROSITE" id="PS51257">
    <property type="entry name" value="PROKAR_LIPOPROTEIN"/>
    <property type="match status" value="1"/>
</dbReference>
<dbReference type="InterPro" id="IPR023614">
    <property type="entry name" value="Porin_dom_sf"/>
</dbReference>
<feature type="chain" id="PRO_5013258144" description="Outer membrane porin, OprD family" evidence="4">
    <location>
        <begin position="23"/>
        <end position="462"/>
    </location>
</feature>
<evidence type="ECO:0000256" key="3">
    <source>
        <dbReference type="ARBA" id="ARBA00022729"/>
    </source>
</evidence>
<keyword evidence="2" id="KW-0813">Transport</keyword>
<organism evidence="5 6">
    <name type="scientific">Pontibacter ummariensis</name>
    <dbReference type="NCBI Taxonomy" id="1610492"/>
    <lineage>
        <taxon>Bacteria</taxon>
        <taxon>Pseudomonadati</taxon>
        <taxon>Bacteroidota</taxon>
        <taxon>Cytophagia</taxon>
        <taxon>Cytophagales</taxon>
        <taxon>Hymenobacteraceae</taxon>
        <taxon>Pontibacter</taxon>
    </lineage>
</organism>
<keyword evidence="6" id="KW-1185">Reference proteome</keyword>
<dbReference type="RefSeq" id="WP_179223134.1">
    <property type="nucleotide sequence ID" value="NZ_FZOQ01000031.1"/>
</dbReference>
<dbReference type="Proteomes" id="UP000198432">
    <property type="component" value="Unassembled WGS sequence"/>
</dbReference>
<evidence type="ECO:0008006" key="7">
    <source>
        <dbReference type="Google" id="ProtNLM"/>
    </source>
</evidence>
<dbReference type="GO" id="GO:0015288">
    <property type="term" value="F:porin activity"/>
    <property type="evidence" value="ECO:0007669"/>
    <property type="project" value="TreeGrafter"/>
</dbReference>
<gene>
    <name evidence="5" type="ORF">SAMN06296052_13120</name>
</gene>
<name>A0A239KS02_9BACT</name>
<dbReference type="Gene3D" id="2.40.160.10">
    <property type="entry name" value="Porin"/>
    <property type="match status" value="1"/>
</dbReference>
<reference evidence="6" key="1">
    <citation type="submission" date="2017-06" db="EMBL/GenBank/DDBJ databases">
        <authorList>
            <person name="Varghese N."/>
            <person name="Submissions S."/>
        </authorList>
    </citation>
    <scope>NUCLEOTIDE SEQUENCE [LARGE SCALE GENOMIC DNA]</scope>
    <source>
        <strain evidence="6">NKM1</strain>
    </source>
</reference>
<dbReference type="PANTHER" id="PTHR34596">
    <property type="entry name" value="CHITOPORIN"/>
    <property type="match status" value="1"/>
</dbReference>
<sequence length="462" mass="52344">MQYTKALATALLLLMAGCAAFGQEHPTREQADTVAIHSVQELFTKGKVEGHVRNYFMATWNHRDLTDNHANAIGAEIAYKTASYHGFRLGFAGLFTYNLFSSDMNRRDPLSGKLPRLELELFDLQDPENKADLDRLDELYLEYKTEWLHAKIGRFSFRSPLMNPQDGRMKPYAFQGVNVQVPLWQKGLLTFAWFDHFSPRSTVEWFPANETIGIFPSGVDTQGNLSAYAHHTSTKGVAVAGLRLHPGRRISAEAWNYWIDNISNNSYGRAVVEVAPQVKVGVEGLYQVQVGGGGNPESSRVYFPDQKQWLLGGMLAYAPENWHLSLDYLHIGGEGRFLFPREWGREQFFATLPRGRMEGTGDADLLVAKVRRQWSETLFSEAAVAKSWIPSPKDFQHNKYGAAAYWGWEADLNYRPATPTLHGLSFRLLYVGRASPGTEIPLKDMYYNTNFHNLNFITQVTF</sequence>
<proteinExistence type="inferred from homology"/>
<evidence type="ECO:0000256" key="1">
    <source>
        <dbReference type="ARBA" id="ARBA00009075"/>
    </source>
</evidence>